<evidence type="ECO:0000313" key="4">
    <source>
        <dbReference type="Proteomes" id="UP000321379"/>
    </source>
</evidence>
<keyword evidence="1" id="KW-0472">Membrane</keyword>
<dbReference type="AlphaFoldDB" id="A0A5C8UV62"/>
<evidence type="ECO:0000259" key="2">
    <source>
        <dbReference type="PROSITE" id="PS50965"/>
    </source>
</evidence>
<gene>
    <name evidence="3" type="ORF">FVP33_08090</name>
</gene>
<evidence type="ECO:0000313" key="3">
    <source>
        <dbReference type="EMBL" id="TXN31489.1"/>
    </source>
</evidence>
<keyword evidence="1" id="KW-1133">Transmembrane helix</keyword>
<dbReference type="EMBL" id="VRMG01000005">
    <property type="protein sequence ID" value="TXN31489.1"/>
    <property type="molecule type" value="Genomic_DNA"/>
</dbReference>
<dbReference type="Pfam" id="PF08378">
    <property type="entry name" value="NERD"/>
    <property type="match status" value="1"/>
</dbReference>
<feature type="transmembrane region" description="Helical" evidence="1">
    <location>
        <begin position="277"/>
        <end position="303"/>
    </location>
</feature>
<name>A0A5C8UV62_9MICO</name>
<organism evidence="3 4">
    <name type="scientific">Lacisediminihabitans profunda</name>
    <dbReference type="NCBI Taxonomy" id="2594790"/>
    <lineage>
        <taxon>Bacteria</taxon>
        <taxon>Bacillati</taxon>
        <taxon>Actinomycetota</taxon>
        <taxon>Actinomycetes</taxon>
        <taxon>Micrococcales</taxon>
        <taxon>Microbacteriaceae</taxon>
        <taxon>Lacisediminihabitans</taxon>
    </lineage>
</organism>
<accession>A0A5C8UV62</accession>
<feature type="domain" description="NERD" evidence="2">
    <location>
        <begin position="89"/>
        <end position="200"/>
    </location>
</feature>
<dbReference type="InterPro" id="IPR011528">
    <property type="entry name" value="NERD"/>
</dbReference>
<proteinExistence type="predicted"/>
<sequence length="309" mass="33140">MVDISVLGGAMTDLAERDHVESVAPPAPIQSLPVRPAPVGPPLSLRSRGPAYAVIRECLAVQQKAAPLGTVARVLGRSPLDPAARTWYHGALGEIEVARVLSQLGAGWTVLHAVPVGSGRADIDHIVIGPAGIFTMSTRNHADRRVFVAGSTFVVAGQKHDHLRAALHEAERASQLLSGVTGRPVTVTPLIVVVNPASITVGRKRPTVAVLASSRLRRWLLARPHVLSARAVVHFSMFAEEPTTWHTQPFVNDDNGPHLQAFEELRRQVDSAQTRSVIWLLGVVAAFILTIDLLLPGILDLLAGLVRLI</sequence>
<dbReference type="Proteomes" id="UP000321379">
    <property type="component" value="Unassembled WGS sequence"/>
</dbReference>
<protein>
    <submittedName>
        <fullName evidence="3">NERD domain-containing protein</fullName>
    </submittedName>
</protein>
<evidence type="ECO:0000256" key="1">
    <source>
        <dbReference type="SAM" id="Phobius"/>
    </source>
</evidence>
<comment type="caution">
    <text evidence="3">The sequence shown here is derived from an EMBL/GenBank/DDBJ whole genome shotgun (WGS) entry which is preliminary data.</text>
</comment>
<keyword evidence="1" id="KW-0812">Transmembrane</keyword>
<dbReference type="PROSITE" id="PS50965">
    <property type="entry name" value="NERD"/>
    <property type="match status" value="1"/>
</dbReference>
<keyword evidence="4" id="KW-1185">Reference proteome</keyword>
<reference evidence="3 4" key="1">
    <citation type="submission" date="2019-08" db="EMBL/GenBank/DDBJ databases">
        <title>Bacterial whole genome sequence for Glaciihabitans sp. CHu50b-6-2.</title>
        <authorList>
            <person name="Jin L."/>
        </authorList>
    </citation>
    <scope>NUCLEOTIDE SEQUENCE [LARGE SCALE GENOMIC DNA]</scope>
    <source>
        <strain evidence="3 4">CHu50b-6-2</strain>
    </source>
</reference>